<protein>
    <recommendedName>
        <fullName evidence="5">MJ0042 family finger-like domain-containing protein</fullName>
    </recommendedName>
</protein>
<dbReference type="OrthoDB" id="9787732at2"/>
<feature type="compositionally biased region" description="Basic and acidic residues" evidence="1">
    <location>
        <begin position="230"/>
        <end position="243"/>
    </location>
</feature>
<feature type="transmembrane region" description="Helical" evidence="2">
    <location>
        <begin position="369"/>
        <end position="392"/>
    </location>
</feature>
<feature type="region of interest" description="Disordered" evidence="1">
    <location>
        <begin position="89"/>
        <end position="120"/>
    </location>
</feature>
<dbReference type="STRING" id="1121409.SAMN02745124_01717"/>
<evidence type="ECO:0000313" key="4">
    <source>
        <dbReference type="Proteomes" id="UP000184139"/>
    </source>
</evidence>
<keyword evidence="2" id="KW-0472">Membrane</keyword>
<evidence type="ECO:0000313" key="3">
    <source>
        <dbReference type="EMBL" id="SHH74978.1"/>
    </source>
</evidence>
<dbReference type="Proteomes" id="UP000184139">
    <property type="component" value="Unassembled WGS sequence"/>
</dbReference>
<reference evidence="3 4" key="1">
    <citation type="submission" date="2016-11" db="EMBL/GenBank/DDBJ databases">
        <authorList>
            <person name="Jaros S."/>
            <person name="Januszkiewicz K."/>
            <person name="Wedrychowicz H."/>
        </authorList>
    </citation>
    <scope>NUCLEOTIDE SEQUENCE [LARGE SCALE GENOMIC DNA]</scope>
    <source>
        <strain evidence="3 4">DSM 9705</strain>
    </source>
</reference>
<keyword evidence="2" id="KW-1133">Transmembrane helix</keyword>
<feature type="region of interest" description="Disordered" evidence="1">
    <location>
        <begin position="207"/>
        <end position="269"/>
    </location>
</feature>
<sequence>MKVRCPHCRIRGDVSATLSGRVVRCPRCLASFRVPLLHRPEERFESVQPDPTGPEKRPDSRSASGSSDAADQKIAGVLVRNLSGDESGLGVVPEFQSSQRSDGLPQFENGDDPHATTAASAGDCGALEHREAVVADPDPATIDERVEPLGAQEEFPDLSAQSVAWEDVTANSDDGAAVAGERSGGPDSLGATVDTEEKLQEQLAALLSETSHVSDKEVSGDESGEDERGDDCRKDPAVGDEKAGPSSLVGDDDDFPVSASSAGTSPLPGYTPDGGFRATAILKAAWTMVTGVKGPIWGGILLLFAVLVGVETAATLLVPFATAFGGEALAVWLQIIVQMAGAVLLLTFLAGLYTIGVRRSCGSHYSWRTVFSGFPCIGRIGVAGILMSLLIASGFVLLILPGIYLAVGYSLTLPLMVVKRYGPWEAMEASRRLIHPRWWQVCGIYIVMYLIYVLSCIPFGIGLFWTVPMLFTLTGVLYRSLVPEHTGK</sequence>
<dbReference type="InterPro" id="IPR010380">
    <property type="entry name" value="DUF975"/>
</dbReference>
<feature type="transmembrane region" description="Helical" evidence="2">
    <location>
        <begin position="438"/>
        <end position="455"/>
    </location>
</feature>
<dbReference type="PANTHER" id="PTHR40076:SF1">
    <property type="entry name" value="MEMBRANE PROTEIN"/>
    <property type="match status" value="1"/>
</dbReference>
<accession>A0A1M5VIG9</accession>
<organism evidence="3 4">
    <name type="scientific">Desulfofustis glycolicus DSM 9705</name>
    <dbReference type="NCBI Taxonomy" id="1121409"/>
    <lineage>
        <taxon>Bacteria</taxon>
        <taxon>Pseudomonadati</taxon>
        <taxon>Thermodesulfobacteriota</taxon>
        <taxon>Desulfobulbia</taxon>
        <taxon>Desulfobulbales</taxon>
        <taxon>Desulfocapsaceae</taxon>
        <taxon>Desulfofustis</taxon>
    </lineage>
</organism>
<feature type="transmembrane region" description="Helical" evidence="2">
    <location>
        <begin position="461"/>
        <end position="482"/>
    </location>
</feature>
<proteinExistence type="predicted"/>
<feature type="transmembrane region" description="Helical" evidence="2">
    <location>
        <begin position="296"/>
        <end position="320"/>
    </location>
</feature>
<evidence type="ECO:0008006" key="5">
    <source>
        <dbReference type="Google" id="ProtNLM"/>
    </source>
</evidence>
<gene>
    <name evidence="3" type="ORF">SAMN02745124_01717</name>
</gene>
<feature type="transmembrane region" description="Helical" evidence="2">
    <location>
        <begin position="332"/>
        <end position="357"/>
    </location>
</feature>
<dbReference type="RefSeq" id="WP_143165957.1">
    <property type="nucleotide sequence ID" value="NZ_FQXS01000008.1"/>
</dbReference>
<name>A0A1M5VIG9_9BACT</name>
<dbReference type="EMBL" id="FQXS01000008">
    <property type="protein sequence ID" value="SHH74978.1"/>
    <property type="molecule type" value="Genomic_DNA"/>
</dbReference>
<feature type="compositionally biased region" description="Acidic residues" evidence="1">
    <location>
        <begin position="220"/>
        <end position="229"/>
    </location>
</feature>
<evidence type="ECO:0000256" key="2">
    <source>
        <dbReference type="SAM" id="Phobius"/>
    </source>
</evidence>
<keyword evidence="2" id="KW-0812">Transmembrane</keyword>
<feature type="transmembrane region" description="Helical" evidence="2">
    <location>
        <begin position="398"/>
        <end position="418"/>
    </location>
</feature>
<dbReference type="AlphaFoldDB" id="A0A1M5VIG9"/>
<feature type="region of interest" description="Disordered" evidence="1">
    <location>
        <begin position="42"/>
        <end position="74"/>
    </location>
</feature>
<dbReference type="PANTHER" id="PTHR40076">
    <property type="entry name" value="MEMBRANE PROTEIN-RELATED"/>
    <property type="match status" value="1"/>
</dbReference>
<evidence type="ECO:0000256" key="1">
    <source>
        <dbReference type="SAM" id="MobiDB-lite"/>
    </source>
</evidence>
<keyword evidence="4" id="KW-1185">Reference proteome</keyword>